<name>A0A917Q8D3_9HYPH</name>
<comment type="caution">
    <text evidence="2">The sequence shown here is derived from an EMBL/GenBank/DDBJ whole genome shotgun (WGS) entry which is preliminary data.</text>
</comment>
<dbReference type="RefSeq" id="WP_244645326.1">
    <property type="nucleotide sequence ID" value="NZ_BMMF01000006.1"/>
</dbReference>
<protein>
    <recommendedName>
        <fullName evidence="4">DUF1194 domain-containing protein</fullName>
    </recommendedName>
</protein>
<accession>A0A917Q8D3</accession>
<evidence type="ECO:0008006" key="4">
    <source>
        <dbReference type="Google" id="ProtNLM"/>
    </source>
</evidence>
<dbReference type="Pfam" id="PF06707">
    <property type="entry name" value="DUF1194"/>
    <property type="match status" value="1"/>
</dbReference>
<reference evidence="2 3" key="1">
    <citation type="journal article" date="2014" name="Int. J. Syst. Evol. Microbiol.">
        <title>Complete genome sequence of Corynebacterium casei LMG S-19264T (=DSM 44701T), isolated from a smear-ripened cheese.</title>
        <authorList>
            <consortium name="US DOE Joint Genome Institute (JGI-PGF)"/>
            <person name="Walter F."/>
            <person name="Albersmeier A."/>
            <person name="Kalinowski J."/>
            <person name="Ruckert C."/>
        </authorList>
    </citation>
    <scope>NUCLEOTIDE SEQUENCE [LARGE SCALE GENOMIC DNA]</scope>
    <source>
        <strain evidence="2 3">CGMCC 1.9161</strain>
    </source>
</reference>
<dbReference type="Proteomes" id="UP000600449">
    <property type="component" value="Unassembled WGS sequence"/>
</dbReference>
<keyword evidence="1" id="KW-0732">Signal</keyword>
<evidence type="ECO:0000256" key="1">
    <source>
        <dbReference type="SAM" id="SignalP"/>
    </source>
</evidence>
<keyword evidence="3" id="KW-1185">Reference proteome</keyword>
<dbReference type="AlphaFoldDB" id="A0A917Q8D3"/>
<feature type="chain" id="PRO_5036720155" description="DUF1194 domain-containing protein" evidence="1">
    <location>
        <begin position="29"/>
        <end position="256"/>
    </location>
</feature>
<proteinExistence type="predicted"/>
<feature type="signal peptide" evidence="1">
    <location>
        <begin position="1"/>
        <end position="28"/>
    </location>
</feature>
<evidence type="ECO:0000313" key="2">
    <source>
        <dbReference type="EMBL" id="GGK35955.1"/>
    </source>
</evidence>
<dbReference type="SUPFAM" id="SSF53300">
    <property type="entry name" value="vWA-like"/>
    <property type="match status" value="1"/>
</dbReference>
<dbReference type="InterPro" id="IPR036465">
    <property type="entry name" value="vWFA_dom_sf"/>
</dbReference>
<organism evidence="2 3">
    <name type="scientific">Salinarimonas ramus</name>
    <dbReference type="NCBI Taxonomy" id="690164"/>
    <lineage>
        <taxon>Bacteria</taxon>
        <taxon>Pseudomonadati</taxon>
        <taxon>Pseudomonadota</taxon>
        <taxon>Alphaproteobacteria</taxon>
        <taxon>Hyphomicrobiales</taxon>
        <taxon>Salinarimonadaceae</taxon>
        <taxon>Salinarimonas</taxon>
    </lineage>
</organism>
<dbReference type="InterPro" id="IPR010607">
    <property type="entry name" value="DUF1194"/>
</dbReference>
<dbReference type="EMBL" id="BMMF01000006">
    <property type="protein sequence ID" value="GGK35955.1"/>
    <property type="molecule type" value="Genomic_DNA"/>
</dbReference>
<gene>
    <name evidence="2" type="ORF">GCM10011322_23670</name>
</gene>
<sequence>MTRTIAATLRATAFLLAVSMLPGQPARAQGTAADPTYVDLELVFAADGSGSIDDDELYFQRRSWGEALASEDVLSAISQGMLGSIAVAYVEWGGPSSQVLVVDWRVIDGPQSARAFADELMAAPRGAFGWNSISNAIDFSVRLVEENAIEGTRRIIDVTADSGNRGGRQLAAARADALAAGFTINGLAIARPGGRPGLAGGMTLEVYFARELIGGPGAFVEIADERRPFEVAARRKLLTEIAGGPEAVRRFARSSE</sequence>
<evidence type="ECO:0000313" key="3">
    <source>
        <dbReference type="Proteomes" id="UP000600449"/>
    </source>
</evidence>